<dbReference type="EMBL" id="GBXM01008355">
    <property type="protein sequence ID" value="JAI00223.1"/>
    <property type="molecule type" value="Transcribed_RNA"/>
</dbReference>
<reference evidence="1" key="1">
    <citation type="submission" date="2014-11" db="EMBL/GenBank/DDBJ databases">
        <authorList>
            <person name="Amaro Gonzalez C."/>
        </authorList>
    </citation>
    <scope>NUCLEOTIDE SEQUENCE</scope>
</reference>
<dbReference type="AlphaFoldDB" id="A0A0E9XBW7"/>
<accession>A0A0E9XBW7</accession>
<proteinExistence type="predicted"/>
<protein>
    <submittedName>
        <fullName evidence="1">Uncharacterized protein</fullName>
    </submittedName>
</protein>
<evidence type="ECO:0000313" key="1">
    <source>
        <dbReference type="EMBL" id="JAI00223.1"/>
    </source>
</evidence>
<sequence length="53" mass="6413">MMLRLPYEKSLNQCTQRQMHNGPSYEPKLCSDNLNTSLQQIHLLSMFFRRNIW</sequence>
<reference evidence="1" key="2">
    <citation type="journal article" date="2015" name="Fish Shellfish Immunol.">
        <title>Early steps in the European eel (Anguilla anguilla)-Vibrio vulnificus interaction in the gills: Role of the RtxA13 toxin.</title>
        <authorList>
            <person name="Callol A."/>
            <person name="Pajuelo D."/>
            <person name="Ebbesson L."/>
            <person name="Teles M."/>
            <person name="MacKenzie S."/>
            <person name="Amaro C."/>
        </authorList>
    </citation>
    <scope>NUCLEOTIDE SEQUENCE</scope>
</reference>
<organism evidence="1">
    <name type="scientific">Anguilla anguilla</name>
    <name type="common">European freshwater eel</name>
    <name type="synonym">Muraena anguilla</name>
    <dbReference type="NCBI Taxonomy" id="7936"/>
    <lineage>
        <taxon>Eukaryota</taxon>
        <taxon>Metazoa</taxon>
        <taxon>Chordata</taxon>
        <taxon>Craniata</taxon>
        <taxon>Vertebrata</taxon>
        <taxon>Euteleostomi</taxon>
        <taxon>Actinopterygii</taxon>
        <taxon>Neopterygii</taxon>
        <taxon>Teleostei</taxon>
        <taxon>Anguilliformes</taxon>
        <taxon>Anguillidae</taxon>
        <taxon>Anguilla</taxon>
    </lineage>
</organism>
<name>A0A0E9XBW7_ANGAN</name>